<keyword evidence="3" id="KW-1185">Reference proteome</keyword>
<evidence type="ECO:0000313" key="2">
    <source>
        <dbReference type="EMBL" id="ODM87038.1"/>
    </source>
</evidence>
<feature type="chain" id="PRO_5008903393" evidence="1">
    <location>
        <begin position="24"/>
        <end position="91"/>
    </location>
</feature>
<feature type="signal peptide" evidence="1">
    <location>
        <begin position="1"/>
        <end position="23"/>
    </location>
</feature>
<evidence type="ECO:0000313" key="3">
    <source>
        <dbReference type="Proteomes" id="UP000094527"/>
    </source>
</evidence>
<reference evidence="2 3" key="1">
    <citation type="journal article" date="2016" name="Genome Biol. Evol.">
        <title>Gene Family Evolution Reflects Adaptation to Soil Environmental Stressors in the Genome of the Collembolan Orchesella cincta.</title>
        <authorList>
            <person name="Faddeeva-Vakhrusheva A."/>
            <person name="Derks M.F."/>
            <person name="Anvar S.Y."/>
            <person name="Agamennone V."/>
            <person name="Suring W."/>
            <person name="Smit S."/>
            <person name="van Straalen N.M."/>
            <person name="Roelofs D."/>
        </authorList>
    </citation>
    <scope>NUCLEOTIDE SEQUENCE [LARGE SCALE GENOMIC DNA]</scope>
    <source>
        <tissue evidence="2">Mixed pool</tissue>
    </source>
</reference>
<protein>
    <submittedName>
        <fullName evidence="2">Uncharacterized protein</fullName>
    </submittedName>
</protein>
<dbReference type="Proteomes" id="UP000094527">
    <property type="component" value="Unassembled WGS sequence"/>
</dbReference>
<name>A0A1D2M240_ORCCI</name>
<organism evidence="2 3">
    <name type="scientific">Orchesella cincta</name>
    <name type="common">Springtail</name>
    <name type="synonym">Podura cincta</name>
    <dbReference type="NCBI Taxonomy" id="48709"/>
    <lineage>
        <taxon>Eukaryota</taxon>
        <taxon>Metazoa</taxon>
        <taxon>Ecdysozoa</taxon>
        <taxon>Arthropoda</taxon>
        <taxon>Hexapoda</taxon>
        <taxon>Collembola</taxon>
        <taxon>Entomobryomorpha</taxon>
        <taxon>Entomobryoidea</taxon>
        <taxon>Orchesellidae</taxon>
        <taxon>Orchesellinae</taxon>
        <taxon>Orchesella</taxon>
    </lineage>
</organism>
<sequence>MALSQSTLVIFAVLAVMAVVIQAVPIDNAAEGSDATEREGRYFGYPVGGVGGSSANAFAASNSFGGGGFGASNAMASASSGSSGIGFPYGK</sequence>
<dbReference type="AlphaFoldDB" id="A0A1D2M240"/>
<dbReference type="EMBL" id="LJIJ01006346">
    <property type="protein sequence ID" value="ODM87038.1"/>
    <property type="molecule type" value="Genomic_DNA"/>
</dbReference>
<gene>
    <name evidence="2" type="ORF">Ocin01_19644</name>
</gene>
<proteinExistence type="predicted"/>
<keyword evidence="1" id="KW-0732">Signal</keyword>
<accession>A0A1D2M240</accession>
<evidence type="ECO:0000256" key="1">
    <source>
        <dbReference type="SAM" id="SignalP"/>
    </source>
</evidence>
<comment type="caution">
    <text evidence="2">The sequence shown here is derived from an EMBL/GenBank/DDBJ whole genome shotgun (WGS) entry which is preliminary data.</text>
</comment>